<dbReference type="Gene3D" id="3.40.30.10">
    <property type="entry name" value="Glutaredoxin"/>
    <property type="match status" value="1"/>
</dbReference>
<protein>
    <submittedName>
        <fullName evidence="1">Uncharacterized protein</fullName>
    </submittedName>
</protein>
<sequence length="113" mass="12760">MSQVKEIQTVEEWKAALESSSARPLVVFKHSTTCPVSANAYDEFNKFLKNNENADADFALVKVIESRPVSNQIAEDVAVKHESPQIILVKNKEKYWSATHWAITEAHMKAVMD</sequence>
<proteinExistence type="predicted"/>
<evidence type="ECO:0000313" key="2">
    <source>
        <dbReference type="Proteomes" id="UP000275368"/>
    </source>
</evidence>
<dbReference type="OrthoDB" id="677051at2"/>
<dbReference type="SUPFAM" id="SSF52833">
    <property type="entry name" value="Thioredoxin-like"/>
    <property type="match status" value="1"/>
</dbReference>
<dbReference type="KEGG" id="pbk:Back11_11010"/>
<dbReference type="EMBL" id="AP019308">
    <property type="protein sequence ID" value="BBH19756.1"/>
    <property type="molecule type" value="Genomic_DNA"/>
</dbReference>
<dbReference type="InterPro" id="IPR022551">
    <property type="entry name" value="BrxC"/>
</dbReference>
<organism evidence="1 2">
    <name type="scientific">Paenibacillus baekrokdamisoli</name>
    <dbReference type="NCBI Taxonomy" id="1712516"/>
    <lineage>
        <taxon>Bacteria</taxon>
        <taxon>Bacillati</taxon>
        <taxon>Bacillota</taxon>
        <taxon>Bacilli</taxon>
        <taxon>Bacillales</taxon>
        <taxon>Paenibacillaceae</taxon>
        <taxon>Paenibacillus</taxon>
    </lineage>
</organism>
<keyword evidence="2" id="KW-1185">Reference proteome</keyword>
<dbReference type="NCBIfam" id="TIGR04019">
    <property type="entry name" value="B_thiol_YtxJ"/>
    <property type="match status" value="1"/>
</dbReference>
<evidence type="ECO:0000313" key="1">
    <source>
        <dbReference type="EMBL" id="BBH19756.1"/>
    </source>
</evidence>
<dbReference type="Proteomes" id="UP000275368">
    <property type="component" value="Chromosome"/>
</dbReference>
<dbReference type="Pfam" id="PF11009">
    <property type="entry name" value="BrxC"/>
    <property type="match status" value="1"/>
</dbReference>
<dbReference type="AlphaFoldDB" id="A0A3G9IN76"/>
<accession>A0A3G9IN76</accession>
<reference evidence="1 2" key="1">
    <citation type="submission" date="2018-11" db="EMBL/GenBank/DDBJ databases">
        <title>Complete genome sequence of Paenibacillus baekrokdamisoli strain KCTC 33723.</title>
        <authorList>
            <person name="Kang S.W."/>
            <person name="Lee K.C."/>
            <person name="Kim K.K."/>
            <person name="Kim J.S."/>
            <person name="Kim D.S."/>
            <person name="Ko S.H."/>
            <person name="Yang S.H."/>
            <person name="Lee J.S."/>
        </authorList>
    </citation>
    <scope>NUCLEOTIDE SEQUENCE [LARGE SCALE GENOMIC DNA]</scope>
    <source>
        <strain evidence="1 2">KCTC 33723</strain>
    </source>
</reference>
<name>A0A3G9IN76_9BACL</name>
<gene>
    <name evidence="1" type="primary">ytxJ</name>
    <name evidence="1" type="ORF">Back11_11010</name>
</gene>
<dbReference type="RefSeq" id="WP_125654333.1">
    <property type="nucleotide sequence ID" value="NZ_AP019308.1"/>
</dbReference>
<dbReference type="InterPro" id="IPR036249">
    <property type="entry name" value="Thioredoxin-like_sf"/>
</dbReference>